<evidence type="ECO:0000256" key="5">
    <source>
        <dbReference type="ARBA" id="ARBA00022989"/>
    </source>
</evidence>
<dbReference type="PROSITE" id="PS00216">
    <property type="entry name" value="SUGAR_TRANSPORT_1"/>
    <property type="match status" value="2"/>
</dbReference>
<keyword evidence="5 8" id="KW-1133">Transmembrane helix</keyword>
<evidence type="ECO:0000256" key="2">
    <source>
        <dbReference type="ARBA" id="ARBA00010992"/>
    </source>
</evidence>
<dbReference type="Proteomes" id="UP000077002">
    <property type="component" value="Unassembled WGS sequence"/>
</dbReference>
<feature type="transmembrane region" description="Helical" evidence="8">
    <location>
        <begin position="24"/>
        <end position="42"/>
    </location>
</feature>
<comment type="subcellular location">
    <subcellularLocation>
        <location evidence="1">Membrane</location>
        <topology evidence="1">Multi-pass membrane protein</topology>
    </subcellularLocation>
</comment>
<accession>A0A177F7U8</accession>
<feature type="transmembrane region" description="Helical" evidence="8">
    <location>
        <begin position="172"/>
        <end position="194"/>
    </location>
</feature>
<feature type="transmembrane region" description="Helical" evidence="8">
    <location>
        <begin position="404"/>
        <end position="426"/>
    </location>
</feature>
<reference evidence="10 11" key="1">
    <citation type="submission" date="2016-03" db="EMBL/GenBank/DDBJ databases">
        <title>Draft genome sequence of the Fonsecaea monophora CBS 269.37.</title>
        <authorList>
            <person name="Bombassaro A."/>
            <person name="Vinicius W.A."/>
            <person name="De Hoog S."/>
            <person name="Sun J."/>
            <person name="Souza E.M."/>
            <person name="Raittz R.T."/>
            <person name="Costa F."/>
            <person name="Leao A.C."/>
            <person name="Tadra-Sfeir M.Z."/>
            <person name="Baura V."/>
            <person name="Balsanelli E."/>
            <person name="Pedrosa F.O."/>
            <person name="Moreno L.F."/>
            <person name="Steffens M.B."/>
            <person name="Xi L."/>
            <person name="Bocca A.L."/>
            <person name="Felipe M.S."/>
            <person name="Teixeira M."/>
            <person name="Telles Filho F.Q."/>
            <person name="Azevedo C.M."/>
            <person name="Gomes R."/>
            <person name="Vicente V.A."/>
        </authorList>
    </citation>
    <scope>NUCLEOTIDE SEQUENCE [LARGE SCALE GENOMIC DNA]</scope>
    <source>
        <strain evidence="10 11">CBS 269.37</strain>
    </source>
</reference>
<dbReference type="FunFam" id="1.20.1250.20:FF:000180">
    <property type="entry name" value="MFS monosaccharide transporter"/>
    <property type="match status" value="1"/>
</dbReference>
<keyword evidence="6 8" id="KW-0472">Membrane</keyword>
<feature type="transmembrane region" description="Helical" evidence="8">
    <location>
        <begin position="87"/>
        <end position="107"/>
    </location>
</feature>
<feature type="domain" description="Major facilitator superfamily (MFS) profile" evidence="9">
    <location>
        <begin position="29"/>
        <end position="495"/>
    </location>
</feature>
<dbReference type="PANTHER" id="PTHR48022:SF6">
    <property type="entry name" value="MSTA PROTEIN-RELATED"/>
    <property type="match status" value="1"/>
</dbReference>
<dbReference type="PROSITE" id="PS00217">
    <property type="entry name" value="SUGAR_TRANSPORT_2"/>
    <property type="match status" value="1"/>
</dbReference>
<comment type="similarity">
    <text evidence="2 7">Belongs to the major facilitator superfamily. Sugar transporter (TC 2.A.1.1) family.</text>
</comment>
<evidence type="ECO:0000259" key="9">
    <source>
        <dbReference type="PROSITE" id="PS50850"/>
    </source>
</evidence>
<feature type="transmembrane region" description="Helical" evidence="8">
    <location>
        <begin position="438"/>
        <end position="461"/>
    </location>
</feature>
<evidence type="ECO:0000256" key="6">
    <source>
        <dbReference type="ARBA" id="ARBA00023136"/>
    </source>
</evidence>
<dbReference type="Pfam" id="PF00083">
    <property type="entry name" value="Sugar_tr"/>
    <property type="match status" value="1"/>
</dbReference>
<dbReference type="Gene3D" id="1.20.1250.20">
    <property type="entry name" value="MFS general substrate transporter like domains"/>
    <property type="match status" value="1"/>
</dbReference>
<comment type="caution">
    <text evidence="10">The sequence shown here is derived from an EMBL/GenBank/DDBJ whole genome shotgun (WGS) entry which is preliminary data.</text>
</comment>
<evidence type="ECO:0000313" key="11">
    <source>
        <dbReference type="Proteomes" id="UP000077002"/>
    </source>
</evidence>
<evidence type="ECO:0000256" key="1">
    <source>
        <dbReference type="ARBA" id="ARBA00004141"/>
    </source>
</evidence>
<dbReference type="OrthoDB" id="6612291at2759"/>
<proteinExistence type="inferred from homology"/>
<dbReference type="InterPro" id="IPR050360">
    <property type="entry name" value="MFS_Sugar_Transporters"/>
</dbReference>
<organism evidence="10 11">
    <name type="scientific">Fonsecaea monophora</name>
    <dbReference type="NCBI Taxonomy" id="254056"/>
    <lineage>
        <taxon>Eukaryota</taxon>
        <taxon>Fungi</taxon>
        <taxon>Dikarya</taxon>
        <taxon>Ascomycota</taxon>
        <taxon>Pezizomycotina</taxon>
        <taxon>Eurotiomycetes</taxon>
        <taxon>Chaetothyriomycetidae</taxon>
        <taxon>Chaetothyriales</taxon>
        <taxon>Herpotrichiellaceae</taxon>
        <taxon>Fonsecaea</taxon>
    </lineage>
</organism>
<dbReference type="GeneID" id="34600575"/>
<dbReference type="AlphaFoldDB" id="A0A177F7U8"/>
<sequence>MPGGGAVHLAATTDVARIEAPVTFRAYLMCAFAAFGGIFFGYDSGYINGVMAMKYFIHEFTGKPYPGADATAAEKAAFAVPSSRQSLIVSILSCGTFFGAIIAGDLADFIGRRTTIIAGCFVFCLGAALQTASTAYGLLIAGRLIAGFGVGFVSAIIILYMSEISPRKVRGALVSGYQFCITLGLLLASCVVYGTEDFTDSSSYRIPIALQMLWAVILAAGLFVLPESPRYFVKRGNLDKATHALARLRGQPRDSELIQQELAEIVANHEYELRVVPQESYVASWANCFRGSLFRPSSNLRRTILGTSLQMMQQWTGVNFIFYLEDSGTTFFTQLGSIQNPFLISLITTLVNVCSTPLSFWIIERFGRRSIMIWGALGMVVCQFIVAIAGTIDGRNPQTVKAEIAFICIYIFFFATTWGPGAWVVIGEVFRLPIRSRGVGLSTASNWLWNCIIAVITPYMVGTDKGNLGPKVFFIWGSLCACCLVYAYFLIPETKGLTLEQVDRMLEETTPRTSSRWTPKTTYAAAMGVNEAGELKSEVVEGIQHKSSAV</sequence>
<keyword evidence="4 8" id="KW-0812">Transmembrane</keyword>
<dbReference type="CDD" id="cd17356">
    <property type="entry name" value="MFS_HXT"/>
    <property type="match status" value="1"/>
</dbReference>
<dbReference type="SUPFAM" id="SSF103473">
    <property type="entry name" value="MFS general substrate transporter"/>
    <property type="match status" value="1"/>
</dbReference>
<dbReference type="PRINTS" id="PR00171">
    <property type="entry name" value="SUGRTRNSPORT"/>
</dbReference>
<protein>
    <recommendedName>
        <fullName evidence="9">Major facilitator superfamily (MFS) profile domain-containing protein</fullName>
    </recommendedName>
</protein>
<evidence type="ECO:0000313" key="10">
    <source>
        <dbReference type="EMBL" id="OAG40318.1"/>
    </source>
</evidence>
<feature type="transmembrane region" description="Helical" evidence="8">
    <location>
        <begin position="114"/>
        <end position="132"/>
    </location>
</feature>
<evidence type="ECO:0000256" key="4">
    <source>
        <dbReference type="ARBA" id="ARBA00022692"/>
    </source>
</evidence>
<dbReference type="InterPro" id="IPR005829">
    <property type="entry name" value="Sugar_transporter_CS"/>
</dbReference>
<evidence type="ECO:0000256" key="3">
    <source>
        <dbReference type="ARBA" id="ARBA00022448"/>
    </source>
</evidence>
<feature type="transmembrane region" description="Helical" evidence="8">
    <location>
        <begin position="138"/>
        <end position="160"/>
    </location>
</feature>
<gene>
    <name evidence="10" type="ORF">AYO21_05409</name>
</gene>
<evidence type="ECO:0000256" key="7">
    <source>
        <dbReference type="RuleBase" id="RU003346"/>
    </source>
</evidence>
<dbReference type="NCBIfam" id="TIGR00879">
    <property type="entry name" value="SP"/>
    <property type="match status" value="1"/>
</dbReference>
<dbReference type="InterPro" id="IPR020846">
    <property type="entry name" value="MFS_dom"/>
</dbReference>
<feature type="transmembrane region" description="Helical" evidence="8">
    <location>
        <begin position="370"/>
        <end position="392"/>
    </location>
</feature>
<dbReference type="RefSeq" id="XP_022512270.1">
    <property type="nucleotide sequence ID" value="XM_022655378.1"/>
</dbReference>
<feature type="transmembrane region" description="Helical" evidence="8">
    <location>
        <begin position="342"/>
        <end position="363"/>
    </location>
</feature>
<dbReference type="InterPro" id="IPR036259">
    <property type="entry name" value="MFS_trans_sf"/>
</dbReference>
<keyword evidence="3 7" id="KW-0813">Transport</keyword>
<dbReference type="InterPro" id="IPR005828">
    <property type="entry name" value="MFS_sugar_transport-like"/>
</dbReference>
<dbReference type="InterPro" id="IPR003663">
    <property type="entry name" value="Sugar/inositol_transpt"/>
</dbReference>
<dbReference type="GO" id="GO:0005351">
    <property type="term" value="F:carbohydrate:proton symporter activity"/>
    <property type="evidence" value="ECO:0007669"/>
    <property type="project" value="TreeGrafter"/>
</dbReference>
<dbReference type="PANTHER" id="PTHR48022">
    <property type="entry name" value="PLASTIDIC GLUCOSE TRANSPORTER 4"/>
    <property type="match status" value="1"/>
</dbReference>
<keyword evidence="11" id="KW-1185">Reference proteome</keyword>
<dbReference type="PROSITE" id="PS50850">
    <property type="entry name" value="MFS"/>
    <property type="match status" value="1"/>
</dbReference>
<name>A0A177F7U8_9EURO</name>
<feature type="transmembrane region" description="Helical" evidence="8">
    <location>
        <begin position="473"/>
        <end position="491"/>
    </location>
</feature>
<dbReference type="EMBL" id="LVKK01000034">
    <property type="protein sequence ID" value="OAG40318.1"/>
    <property type="molecule type" value="Genomic_DNA"/>
</dbReference>
<evidence type="ECO:0000256" key="8">
    <source>
        <dbReference type="SAM" id="Phobius"/>
    </source>
</evidence>
<dbReference type="GO" id="GO:0016020">
    <property type="term" value="C:membrane"/>
    <property type="evidence" value="ECO:0007669"/>
    <property type="project" value="UniProtKB-SubCell"/>
</dbReference>
<feature type="transmembrane region" description="Helical" evidence="8">
    <location>
        <begin position="206"/>
        <end position="225"/>
    </location>
</feature>